<accession>X1CY79</accession>
<dbReference type="EMBL" id="BART01013186">
    <property type="protein sequence ID" value="GAG89201.1"/>
    <property type="molecule type" value="Genomic_DNA"/>
</dbReference>
<sequence>MPLRYIGVYLATKLRIAGNVVLVAIPKIKIDRKIKLVPLVIIKAAAVTP</sequence>
<comment type="caution">
    <text evidence="1">The sequence shown here is derived from an EMBL/GenBank/DDBJ whole genome shotgun (WGS) entry which is preliminary data.</text>
</comment>
<reference evidence="1" key="1">
    <citation type="journal article" date="2014" name="Front. Microbiol.">
        <title>High frequency of phylogenetically diverse reductive dehalogenase-homologous genes in deep subseafloor sedimentary metagenomes.</title>
        <authorList>
            <person name="Kawai M."/>
            <person name="Futagami T."/>
            <person name="Toyoda A."/>
            <person name="Takaki Y."/>
            <person name="Nishi S."/>
            <person name="Hori S."/>
            <person name="Arai W."/>
            <person name="Tsubouchi T."/>
            <person name="Morono Y."/>
            <person name="Uchiyama I."/>
            <person name="Ito T."/>
            <person name="Fujiyama A."/>
            <person name="Inagaki F."/>
            <person name="Takami H."/>
        </authorList>
    </citation>
    <scope>NUCLEOTIDE SEQUENCE</scope>
    <source>
        <strain evidence="1">Expedition CK06-06</strain>
    </source>
</reference>
<dbReference type="AlphaFoldDB" id="X1CY79"/>
<organism evidence="1">
    <name type="scientific">marine sediment metagenome</name>
    <dbReference type="NCBI Taxonomy" id="412755"/>
    <lineage>
        <taxon>unclassified sequences</taxon>
        <taxon>metagenomes</taxon>
        <taxon>ecological metagenomes</taxon>
    </lineage>
</organism>
<evidence type="ECO:0000313" key="1">
    <source>
        <dbReference type="EMBL" id="GAG89201.1"/>
    </source>
</evidence>
<name>X1CY79_9ZZZZ</name>
<proteinExistence type="predicted"/>
<protein>
    <submittedName>
        <fullName evidence="1">Uncharacterized protein</fullName>
    </submittedName>
</protein>
<gene>
    <name evidence="1" type="ORF">S01H4_27114</name>
</gene>